<proteinExistence type="predicted"/>
<dbReference type="Pfam" id="PF07103">
    <property type="entry name" value="DUF1365"/>
    <property type="match status" value="1"/>
</dbReference>
<protein>
    <submittedName>
        <fullName evidence="1">DUF1365 domain-containing protein</fullName>
    </submittedName>
</protein>
<dbReference type="Proteomes" id="UP001652542">
    <property type="component" value="Unassembled WGS sequence"/>
</dbReference>
<dbReference type="PANTHER" id="PTHR33973">
    <property type="entry name" value="OS07G0153300 PROTEIN"/>
    <property type="match status" value="1"/>
</dbReference>
<name>A0ABT2ZGJ5_9RHOB</name>
<reference evidence="1 2" key="1">
    <citation type="submission" date="2022-10" db="EMBL/GenBank/DDBJ databases">
        <title>Defluviimonas sp. nov., isolated from ocean surface water.</title>
        <authorList>
            <person name="He W."/>
            <person name="Wang L."/>
            <person name="Zhang D.-F."/>
        </authorList>
    </citation>
    <scope>NUCLEOTIDE SEQUENCE [LARGE SCALE GENOMIC DNA]</scope>
    <source>
        <strain evidence="1 2">WL0002</strain>
    </source>
</reference>
<dbReference type="PANTHER" id="PTHR33973:SF4">
    <property type="entry name" value="OS07G0153300 PROTEIN"/>
    <property type="match status" value="1"/>
</dbReference>
<sequence length="252" mass="28177">MTRWPEHIAGHTTHARKGRIANAFRYGVDYVLMDADSASGPSLFSRNRFNLFAVHDRDHGGSRGRGRGAAWAREVLAARGCALDARDTLLLLTQPRFLGKVFNPVSFWMVERDGDLIAVIAEVNNTFGDRHCYFCSKPGFAAIRPDDRIEADKIFHVSPFQTVSGSYRFGFVLGQDRLAISIDFRDGDEGLRATLSGPRRRLGNRSILGVMLRRPLGSVRTIALIHWQALRLVLKRAPYHPRPTPPVKDVSG</sequence>
<organism evidence="1 2">
    <name type="scientific">Albidovulum marisflavi</name>
    <dbReference type="NCBI Taxonomy" id="2984159"/>
    <lineage>
        <taxon>Bacteria</taxon>
        <taxon>Pseudomonadati</taxon>
        <taxon>Pseudomonadota</taxon>
        <taxon>Alphaproteobacteria</taxon>
        <taxon>Rhodobacterales</taxon>
        <taxon>Paracoccaceae</taxon>
        <taxon>Albidovulum</taxon>
    </lineage>
</organism>
<dbReference type="EMBL" id="JAOWKY010000005">
    <property type="protein sequence ID" value="MCV2870263.1"/>
    <property type="molecule type" value="Genomic_DNA"/>
</dbReference>
<dbReference type="RefSeq" id="WP_263735937.1">
    <property type="nucleotide sequence ID" value="NZ_JAOWKY010000005.1"/>
</dbReference>
<accession>A0ABT2ZGJ5</accession>
<evidence type="ECO:0000313" key="1">
    <source>
        <dbReference type="EMBL" id="MCV2870263.1"/>
    </source>
</evidence>
<dbReference type="InterPro" id="IPR010775">
    <property type="entry name" value="DUF1365"/>
</dbReference>
<comment type="caution">
    <text evidence="1">The sequence shown here is derived from an EMBL/GenBank/DDBJ whole genome shotgun (WGS) entry which is preliminary data.</text>
</comment>
<evidence type="ECO:0000313" key="2">
    <source>
        <dbReference type="Proteomes" id="UP001652542"/>
    </source>
</evidence>
<keyword evidence="2" id="KW-1185">Reference proteome</keyword>
<gene>
    <name evidence="1" type="ORF">OEW28_16690</name>
</gene>